<sequence length="714" mass="81085">MLHTSRRALGSFVLNAHVVPDWWQSFHREELHRAARARITHLRTPNGENGSANAAPIRLPEANELVKTYTRNHNAEDLSFMVQYIRETLDEPLNSLHYHSLFRVFNYTRDKENIEQLLQVIIERGEANMETYALVIDALHCLSPVDALARMMRMIAVTQTSFETLRSDTGCPLLTSLLHHVANMGGYPSTVVLLVVLWIRALGAQLCDWDYVHVLATLLSRPEEFPRIRSTLGVFSQFPRGSVSPEAVFKRLEDRGELSPASSPLSTLVDAMRDSLVRAGVNLEEPIPNCVINTRTAGIASMVEYIVADMTYAAVSGNFNGDVLSCYHALALLYSTLRNDTAAVETLRYVACEIRRRERSVDADGGRAALASRGQCVHHHYLMDIGSVLSRVSMRTLQGARADYAHLAHNATSDVSENDVVAAESFAILFVRSNEEAEEALRQASQSVDLSYHRTRLPTKLLFRRFVELCARHPKKNCKLTPIGLEERRKWGRYLDARDASLALFGSAKQARDSMKHLFYNDNKMPELRSPAMIERDMNDTAALFNWKRAPTIASLRVRSSLPHVGCPVDPVPRHLWDPEVYNPYPQVMLQISPMDDECVTHDVFQDVWRVLMNPSVVGTDQWYLRDSEMYLLLLRCLIHRLDWEAAVHLTLKTMENLTYTYMMDHEVTLMFKEIGDPAGCLAFKVATKLFDGRILKDGQSKRDKFHQEQFGEM</sequence>
<dbReference type="EMBL" id="MKKU01000289">
    <property type="protein sequence ID" value="RNF16578.1"/>
    <property type="molecule type" value="Genomic_DNA"/>
</dbReference>
<dbReference type="RefSeq" id="XP_029227853.1">
    <property type="nucleotide sequence ID" value="XM_029372036.1"/>
</dbReference>
<protein>
    <submittedName>
        <fullName evidence="1">Uncharacterized protein</fullName>
    </submittedName>
</protein>
<dbReference type="AlphaFoldDB" id="A0A3R7MKE5"/>
<gene>
    <name evidence="1" type="ORF">Tco025E_05133</name>
</gene>
<comment type="caution">
    <text evidence="1">The sequence shown here is derived from an EMBL/GenBank/DDBJ whole genome shotgun (WGS) entry which is preliminary data.</text>
</comment>
<dbReference type="GeneID" id="40318744"/>
<accession>A0A3R7MKE5</accession>
<organism evidence="1 2">
    <name type="scientific">Trypanosoma conorhini</name>
    <dbReference type="NCBI Taxonomy" id="83891"/>
    <lineage>
        <taxon>Eukaryota</taxon>
        <taxon>Discoba</taxon>
        <taxon>Euglenozoa</taxon>
        <taxon>Kinetoplastea</taxon>
        <taxon>Metakinetoplastina</taxon>
        <taxon>Trypanosomatida</taxon>
        <taxon>Trypanosomatidae</taxon>
        <taxon>Trypanosoma</taxon>
    </lineage>
</organism>
<name>A0A3R7MKE5_9TRYP</name>
<dbReference type="Proteomes" id="UP000284403">
    <property type="component" value="Unassembled WGS sequence"/>
</dbReference>
<evidence type="ECO:0000313" key="2">
    <source>
        <dbReference type="Proteomes" id="UP000284403"/>
    </source>
</evidence>
<evidence type="ECO:0000313" key="1">
    <source>
        <dbReference type="EMBL" id="RNF16578.1"/>
    </source>
</evidence>
<dbReference type="OrthoDB" id="271830at2759"/>
<keyword evidence="2" id="KW-1185">Reference proteome</keyword>
<proteinExistence type="predicted"/>
<reference evidence="1 2" key="1">
    <citation type="journal article" date="2018" name="BMC Genomics">
        <title>Genomic comparison of Trypanosoma conorhini and Trypanosoma rangeli to Trypanosoma cruzi strains of high and low virulence.</title>
        <authorList>
            <person name="Bradwell K.R."/>
            <person name="Koparde V.N."/>
            <person name="Matveyev A.V."/>
            <person name="Serrano M.G."/>
            <person name="Alves J.M."/>
            <person name="Parikh H."/>
            <person name="Huang B."/>
            <person name="Lee V."/>
            <person name="Espinosa-Alvarez O."/>
            <person name="Ortiz P.A."/>
            <person name="Costa-Martins A.G."/>
            <person name="Teixeira M.M."/>
            <person name="Buck G.A."/>
        </authorList>
    </citation>
    <scope>NUCLEOTIDE SEQUENCE [LARGE SCALE GENOMIC DNA]</scope>
    <source>
        <strain evidence="1 2">025E</strain>
    </source>
</reference>